<gene>
    <name evidence="12" type="ORF">SAMN02745136_05346</name>
</gene>
<dbReference type="EMBL" id="FRAC01000041">
    <property type="protein sequence ID" value="SHL62986.1"/>
    <property type="molecule type" value="Genomic_DNA"/>
</dbReference>
<dbReference type="Proteomes" id="UP000184386">
    <property type="component" value="Unassembled WGS sequence"/>
</dbReference>
<dbReference type="Pfam" id="PF00486">
    <property type="entry name" value="Trans_reg_C"/>
    <property type="match status" value="1"/>
</dbReference>
<reference evidence="12 13" key="1">
    <citation type="submission" date="2016-11" db="EMBL/GenBank/DDBJ databases">
        <authorList>
            <person name="Jaros S."/>
            <person name="Januszkiewicz K."/>
            <person name="Wedrychowicz H."/>
        </authorList>
    </citation>
    <scope>NUCLEOTIDE SEQUENCE [LARGE SCALE GENOMIC DNA]</scope>
    <source>
        <strain evidence="12 13">DSM 15929</strain>
    </source>
</reference>
<dbReference type="PANTHER" id="PTHR48111">
    <property type="entry name" value="REGULATOR OF RPOS"/>
    <property type="match status" value="1"/>
</dbReference>
<dbReference type="SMART" id="SM00862">
    <property type="entry name" value="Trans_reg_C"/>
    <property type="match status" value="1"/>
</dbReference>
<evidence type="ECO:0000259" key="11">
    <source>
        <dbReference type="PROSITE" id="PS51755"/>
    </source>
</evidence>
<proteinExistence type="predicted"/>
<name>A0A1M7C776_9FIRM</name>
<dbReference type="SUPFAM" id="SSF46894">
    <property type="entry name" value="C-terminal effector domain of the bipartite response regulators"/>
    <property type="match status" value="1"/>
</dbReference>
<sequence>MEKKRIYLADDEQSIRDLIQLFLAAEGFDVLTFPDGDKLLAAFDKSPADMVILDIMMPGTDGLVLCSEIRKRSNTLIIIVSARDSETDRIAGITLGSDDYLTKPFSPMELVTRVKALFRRMDLDKGNYNGEICTLGNLKIDVNKRETSIDGKPLEATPTEFALMVYLLERKEKAVSREELLKHVWKFDFDADTRATDDVIKRLRKKLTMAKANVKIQSVWGFGFRLELGDINEEYKK</sequence>
<organism evidence="12 13">
    <name type="scientific">Anaerocolumna jejuensis DSM 15929</name>
    <dbReference type="NCBI Taxonomy" id="1121322"/>
    <lineage>
        <taxon>Bacteria</taxon>
        <taxon>Bacillati</taxon>
        <taxon>Bacillota</taxon>
        <taxon>Clostridia</taxon>
        <taxon>Lachnospirales</taxon>
        <taxon>Lachnospiraceae</taxon>
        <taxon>Anaerocolumna</taxon>
    </lineage>
</organism>
<evidence type="ECO:0000313" key="12">
    <source>
        <dbReference type="EMBL" id="SHL62986.1"/>
    </source>
</evidence>
<keyword evidence="4" id="KW-0805">Transcription regulation</keyword>
<dbReference type="GO" id="GO:0000976">
    <property type="term" value="F:transcription cis-regulatory region binding"/>
    <property type="evidence" value="ECO:0007669"/>
    <property type="project" value="TreeGrafter"/>
</dbReference>
<evidence type="ECO:0000256" key="6">
    <source>
        <dbReference type="ARBA" id="ARBA00023163"/>
    </source>
</evidence>
<evidence type="ECO:0000256" key="2">
    <source>
        <dbReference type="ARBA" id="ARBA00022553"/>
    </source>
</evidence>
<keyword evidence="2 8" id="KW-0597">Phosphoprotein</keyword>
<dbReference type="PROSITE" id="PS51755">
    <property type="entry name" value="OMPR_PHOB"/>
    <property type="match status" value="1"/>
</dbReference>
<dbReference type="InterPro" id="IPR001789">
    <property type="entry name" value="Sig_transdc_resp-reg_receiver"/>
</dbReference>
<evidence type="ECO:0000256" key="1">
    <source>
        <dbReference type="ARBA" id="ARBA00018672"/>
    </source>
</evidence>
<feature type="domain" description="Response regulatory" evidence="10">
    <location>
        <begin position="5"/>
        <end position="118"/>
    </location>
</feature>
<evidence type="ECO:0000256" key="3">
    <source>
        <dbReference type="ARBA" id="ARBA00023012"/>
    </source>
</evidence>
<feature type="modified residue" description="4-aspartylphosphate" evidence="8">
    <location>
        <position position="54"/>
    </location>
</feature>
<evidence type="ECO:0000256" key="5">
    <source>
        <dbReference type="ARBA" id="ARBA00023125"/>
    </source>
</evidence>
<protein>
    <recommendedName>
        <fullName evidence="1">Stage 0 sporulation protein A homolog</fullName>
    </recommendedName>
</protein>
<dbReference type="SMART" id="SM00448">
    <property type="entry name" value="REC"/>
    <property type="match status" value="1"/>
</dbReference>
<keyword evidence="3" id="KW-0902">Two-component regulatory system</keyword>
<dbReference type="Gene3D" id="6.10.250.690">
    <property type="match status" value="1"/>
</dbReference>
<dbReference type="InterPro" id="IPR036388">
    <property type="entry name" value="WH-like_DNA-bd_sf"/>
</dbReference>
<feature type="DNA-binding region" description="OmpR/PhoB-type" evidence="9">
    <location>
        <begin position="130"/>
        <end position="228"/>
    </location>
</feature>
<dbReference type="GO" id="GO:0032993">
    <property type="term" value="C:protein-DNA complex"/>
    <property type="evidence" value="ECO:0007669"/>
    <property type="project" value="TreeGrafter"/>
</dbReference>
<dbReference type="RefSeq" id="WP_073280247.1">
    <property type="nucleotide sequence ID" value="NZ_FRAC01000041.1"/>
</dbReference>
<keyword evidence="6" id="KW-0804">Transcription</keyword>
<dbReference type="InterPro" id="IPR016032">
    <property type="entry name" value="Sig_transdc_resp-reg_C-effctor"/>
</dbReference>
<dbReference type="CDD" id="cd00383">
    <property type="entry name" value="trans_reg_C"/>
    <property type="match status" value="1"/>
</dbReference>
<comment type="function">
    <text evidence="7">May play the central regulatory role in sporulation. It may be an element of the effector pathway responsible for the activation of sporulation genes in response to nutritional stress. Spo0A may act in concert with spo0H (a sigma factor) to control the expression of some genes that are critical to the sporulation process.</text>
</comment>
<keyword evidence="5 9" id="KW-0238">DNA-binding</keyword>
<evidence type="ECO:0000313" key="13">
    <source>
        <dbReference type="Proteomes" id="UP000184386"/>
    </source>
</evidence>
<dbReference type="GO" id="GO:0005829">
    <property type="term" value="C:cytosol"/>
    <property type="evidence" value="ECO:0007669"/>
    <property type="project" value="TreeGrafter"/>
</dbReference>
<dbReference type="PROSITE" id="PS50110">
    <property type="entry name" value="RESPONSE_REGULATORY"/>
    <property type="match status" value="1"/>
</dbReference>
<keyword evidence="13" id="KW-1185">Reference proteome</keyword>
<evidence type="ECO:0000256" key="4">
    <source>
        <dbReference type="ARBA" id="ARBA00023015"/>
    </source>
</evidence>
<dbReference type="AlphaFoldDB" id="A0A1M7C776"/>
<dbReference type="Gene3D" id="1.10.10.10">
    <property type="entry name" value="Winged helix-like DNA-binding domain superfamily/Winged helix DNA-binding domain"/>
    <property type="match status" value="1"/>
</dbReference>
<dbReference type="Pfam" id="PF00072">
    <property type="entry name" value="Response_reg"/>
    <property type="match status" value="1"/>
</dbReference>
<dbReference type="SUPFAM" id="SSF52172">
    <property type="entry name" value="CheY-like"/>
    <property type="match status" value="1"/>
</dbReference>
<accession>A0A1M7C776</accession>
<dbReference type="GO" id="GO:0000156">
    <property type="term" value="F:phosphorelay response regulator activity"/>
    <property type="evidence" value="ECO:0007669"/>
    <property type="project" value="TreeGrafter"/>
</dbReference>
<dbReference type="InterPro" id="IPR039420">
    <property type="entry name" value="WalR-like"/>
</dbReference>
<dbReference type="STRING" id="1121322.SAMN02745136_05346"/>
<evidence type="ECO:0000259" key="10">
    <source>
        <dbReference type="PROSITE" id="PS50110"/>
    </source>
</evidence>
<evidence type="ECO:0000256" key="7">
    <source>
        <dbReference type="ARBA" id="ARBA00024867"/>
    </source>
</evidence>
<evidence type="ECO:0000256" key="8">
    <source>
        <dbReference type="PROSITE-ProRule" id="PRU00169"/>
    </source>
</evidence>
<dbReference type="GO" id="GO:0006355">
    <property type="term" value="P:regulation of DNA-templated transcription"/>
    <property type="evidence" value="ECO:0007669"/>
    <property type="project" value="InterPro"/>
</dbReference>
<dbReference type="InterPro" id="IPR011006">
    <property type="entry name" value="CheY-like_superfamily"/>
</dbReference>
<feature type="domain" description="OmpR/PhoB-type" evidence="11">
    <location>
        <begin position="130"/>
        <end position="228"/>
    </location>
</feature>
<dbReference type="PANTHER" id="PTHR48111:SF1">
    <property type="entry name" value="TWO-COMPONENT RESPONSE REGULATOR ORR33"/>
    <property type="match status" value="1"/>
</dbReference>
<evidence type="ECO:0000256" key="9">
    <source>
        <dbReference type="PROSITE-ProRule" id="PRU01091"/>
    </source>
</evidence>
<dbReference type="InterPro" id="IPR001867">
    <property type="entry name" value="OmpR/PhoB-type_DNA-bd"/>
</dbReference>
<dbReference type="OrthoDB" id="9790442at2"/>
<dbReference type="Gene3D" id="3.40.50.2300">
    <property type="match status" value="1"/>
</dbReference>